<feature type="chain" id="PRO_5044918600" description="Phosphatidylserine decarboxylase alpha chain" evidence="11">
    <location>
        <begin position="189"/>
        <end position="231"/>
    </location>
</feature>
<organism evidence="13 14">
    <name type="scientific">Candidatus Cyrtobacter comes</name>
    <dbReference type="NCBI Taxonomy" id="675776"/>
    <lineage>
        <taxon>Bacteria</taxon>
        <taxon>Pseudomonadati</taxon>
        <taxon>Pseudomonadota</taxon>
        <taxon>Alphaproteobacteria</taxon>
        <taxon>Rickettsiales</taxon>
        <taxon>Candidatus Midichloriaceae</taxon>
        <taxon>Candidatus Cyrtobacter</taxon>
    </lineage>
</organism>
<evidence type="ECO:0000256" key="10">
    <source>
        <dbReference type="ARBA" id="ARBA00023317"/>
    </source>
</evidence>
<dbReference type="NCBIfam" id="NF003679">
    <property type="entry name" value="PRK05305.1-3"/>
    <property type="match status" value="1"/>
</dbReference>
<keyword evidence="1 11" id="KW-1003">Cell membrane</keyword>
<feature type="chain" id="PRO_5044918599" description="Phosphatidylserine decarboxylase beta chain" evidence="11">
    <location>
        <begin position="1"/>
        <end position="188"/>
    </location>
</feature>
<evidence type="ECO:0000256" key="3">
    <source>
        <dbReference type="ARBA" id="ARBA00022793"/>
    </source>
</evidence>
<keyword evidence="6 11" id="KW-0865">Zymogen</keyword>
<evidence type="ECO:0000313" key="13">
    <source>
        <dbReference type="EMBL" id="MDZ5762425.1"/>
    </source>
</evidence>
<comment type="catalytic activity">
    <reaction evidence="11">
        <text>a 1,2-diacyl-sn-glycero-3-phospho-L-serine + H(+) = a 1,2-diacyl-sn-glycero-3-phosphoethanolamine + CO2</text>
        <dbReference type="Rhea" id="RHEA:20828"/>
        <dbReference type="ChEBI" id="CHEBI:15378"/>
        <dbReference type="ChEBI" id="CHEBI:16526"/>
        <dbReference type="ChEBI" id="CHEBI:57262"/>
        <dbReference type="ChEBI" id="CHEBI:64612"/>
        <dbReference type="EC" id="4.1.1.65"/>
    </reaction>
</comment>
<dbReference type="InterPro" id="IPR003817">
    <property type="entry name" value="PS_Dcarbxylase"/>
</dbReference>
<comment type="similarity">
    <text evidence="11">Belongs to the phosphatidylserine decarboxylase family. PSD-A subfamily.</text>
</comment>
<dbReference type="HAMAP" id="MF_00664">
    <property type="entry name" value="PS_decarb_PSD_A"/>
    <property type="match status" value="1"/>
</dbReference>
<evidence type="ECO:0000313" key="14">
    <source>
        <dbReference type="Proteomes" id="UP001293791"/>
    </source>
</evidence>
<dbReference type="EC" id="4.1.1.65" evidence="11"/>
<evidence type="ECO:0000256" key="11">
    <source>
        <dbReference type="HAMAP-Rule" id="MF_00664"/>
    </source>
</evidence>
<protein>
    <recommendedName>
        <fullName evidence="11">Phosphatidylserine decarboxylase proenzyme</fullName>
        <ecNumber evidence="11">4.1.1.65</ecNumber>
    </recommendedName>
    <component>
        <recommendedName>
            <fullName evidence="11">Phosphatidylserine decarboxylase alpha chain</fullName>
        </recommendedName>
    </component>
    <component>
        <recommendedName>
            <fullName evidence="11">Phosphatidylserine decarboxylase beta chain</fullName>
        </recommendedName>
    </component>
</protein>
<comment type="function">
    <text evidence="11">Catalyzes the formation of phosphatidylethanolamine (PtdEtn) from phosphatidylserine (PtdSer).</text>
</comment>
<keyword evidence="3 11" id="KW-0210">Decarboxylase</keyword>
<keyword evidence="9 11" id="KW-1208">Phospholipid metabolism</keyword>
<feature type="modified residue" description="Pyruvic acid (Ser); by autocatalysis" evidence="11">
    <location>
        <position position="189"/>
    </location>
</feature>
<accession>A0ABU5L940</accession>
<keyword evidence="10 11" id="KW-0670">Pyruvate</keyword>
<keyword evidence="12" id="KW-1133">Transmembrane helix</keyword>
<evidence type="ECO:0000256" key="6">
    <source>
        <dbReference type="ARBA" id="ARBA00023145"/>
    </source>
</evidence>
<comment type="pathway">
    <text evidence="11">Phospholipid metabolism; phosphatidylethanolamine biosynthesis; phosphatidylethanolamine from CDP-diacylglycerol: step 2/2.</text>
</comment>
<dbReference type="PANTHER" id="PTHR35809">
    <property type="entry name" value="ARCHAETIDYLSERINE DECARBOXYLASE PROENZYME-RELATED"/>
    <property type="match status" value="1"/>
</dbReference>
<proteinExistence type="inferred from homology"/>
<comment type="cofactor">
    <cofactor evidence="11">
        <name>pyruvate</name>
        <dbReference type="ChEBI" id="CHEBI:15361"/>
    </cofactor>
    <text evidence="11">Binds 1 pyruvoyl group covalently per subunit.</text>
</comment>
<dbReference type="Proteomes" id="UP001293791">
    <property type="component" value="Unassembled WGS sequence"/>
</dbReference>
<evidence type="ECO:0000256" key="8">
    <source>
        <dbReference type="ARBA" id="ARBA00023239"/>
    </source>
</evidence>
<keyword evidence="12" id="KW-0812">Transmembrane</keyword>
<keyword evidence="14" id="KW-1185">Reference proteome</keyword>
<dbReference type="InterPro" id="IPR033175">
    <property type="entry name" value="PSD-A"/>
</dbReference>
<keyword evidence="8 11" id="KW-0456">Lyase</keyword>
<keyword evidence="5 11" id="KW-0472">Membrane</keyword>
<evidence type="ECO:0000256" key="1">
    <source>
        <dbReference type="ARBA" id="ARBA00022475"/>
    </source>
</evidence>
<feature type="active site" description="Schiff-base intermediate with substrate; via pyruvic acid" evidence="11">
    <location>
        <position position="189"/>
    </location>
</feature>
<comment type="subcellular location">
    <subcellularLocation>
        <location evidence="11">Cell membrane</location>
        <topology evidence="11">Peripheral membrane protein</topology>
    </subcellularLocation>
</comment>
<dbReference type="PANTHER" id="PTHR35809:SF1">
    <property type="entry name" value="ARCHAETIDYLSERINE DECARBOXYLASE PROENZYME-RELATED"/>
    <property type="match status" value="1"/>
</dbReference>
<comment type="subunit">
    <text evidence="11">Heterodimer of a large membrane-associated beta subunit and a small pyruvoyl-containing alpha subunit.</text>
</comment>
<evidence type="ECO:0000256" key="9">
    <source>
        <dbReference type="ARBA" id="ARBA00023264"/>
    </source>
</evidence>
<evidence type="ECO:0000256" key="2">
    <source>
        <dbReference type="ARBA" id="ARBA00022516"/>
    </source>
</evidence>
<name>A0ABU5L940_9RICK</name>
<evidence type="ECO:0000256" key="5">
    <source>
        <dbReference type="ARBA" id="ARBA00023136"/>
    </source>
</evidence>
<evidence type="ECO:0000256" key="7">
    <source>
        <dbReference type="ARBA" id="ARBA00023209"/>
    </source>
</evidence>
<dbReference type="NCBIfam" id="NF003678">
    <property type="entry name" value="PRK05305.1-2"/>
    <property type="match status" value="1"/>
</dbReference>
<evidence type="ECO:0000256" key="4">
    <source>
        <dbReference type="ARBA" id="ARBA00023098"/>
    </source>
</evidence>
<reference evidence="13 14" key="1">
    <citation type="submission" date="2023-02" db="EMBL/GenBank/DDBJ databases">
        <title>Host association and intracellularity evolved multiple times independently in the Rickettsiales.</title>
        <authorList>
            <person name="Castelli M."/>
            <person name="Nardi T."/>
            <person name="Gammuto L."/>
            <person name="Bellinzona G."/>
            <person name="Sabaneyeva E."/>
            <person name="Potekhin A."/>
            <person name="Serra V."/>
            <person name="Petroni G."/>
            <person name="Sassera D."/>
        </authorList>
    </citation>
    <scope>NUCLEOTIDE SEQUENCE [LARGE SCALE GENOMIC DNA]</scope>
    <source>
        <strain evidence="13 14">BOD18</strain>
    </source>
</reference>
<keyword evidence="2 11" id="KW-0444">Lipid biosynthesis</keyword>
<feature type="site" description="Cleavage (non-hydrolytic); by autocatalysis" evidence="11">
    <location>
        <begin position="188"/>
        <end position="189"/>
    </location>
</feature>
<keyword evidence="7 11" id="KW-0594">Phospholipid biosynthesis</keyword>
<evidence type="ECO:0000256" key="12">
    <source>
        <dbReference type="SAM" id="Phobius"/>
    </source>
</evidence>
<feature type="transmembrane region" description="Helical" evidence="12">
    <location>
        <begin position="12"/>
        <end position="27"/>
    </location>
</feature>
<sequence>MVSLMNIRIHKEGYALIAAFFIVTLVLSFFSNYLAIIGLIASVWCIFFFRDPNRVVPMLSGVVVSPADGVVQSIVEGDIPPFELGLDPDVRMTRISIFLDVFNVHVNRAPITGKVEKAHYRKGKFINASLDKASIDNERQSLLFGHADTGYKIPCVQIAGLIARRIVCDAYEGGEFQVGDRFGIIRFGSRVDVYLPQGIRPMVHVNQTMVGGETILANLLEEGKIIQFIEK</sequence>
<gene>
    <name evidence="11" type="primary">psd</name>
    <name evidence="13" type="ORF">Cyrtocomes_00807</name>
</gene>
<dbReference type="EMBL" id="JARGYT010000048">
    <property type="protein sequence ID" value="MDZ5762425.1"/>
    <property type="molecule type" value="Genomic_DNA"/>
</dbReference>
<dbReference type="Pfam" id="PF02666">
    <property type="entry name" value="PS_Dcarbxylase"/>
    <property type="match status" value="1"/>
</dbReference>
<keyword evidence="4 11" id="KW-0443">Lipid metabolism</keyword>
<comment type="PTM">
    <text evidence="11">Is synthesized initially as an inactive proenzyme. Formation of the active enzyme involves a self-maturation process in which the active site pyruvoyl group is generated from an internal serine residue via an autocatalytic post-translational modification. Two non-identical subunits are generated from the proenzyme in this reaction, and the pyruvate is formed at the N-terminus of the alpha chain, which is derived from the carboxyl end of the proenzyme. The post-translation cleavage follows an unusual pathway, termed non-hydrolytic serinolysis, in which the side chain hydroxyl group of the serine supplies its oxygen atom to form the C-terminus of the beta chain, while the remainder of the serine residue undergoes an oxidative deamination to produce ammonia and the pyruvoyl prosthetic group on the alpha chain.</text>
</comment>
<comment type="caution">
    <text evidence="13">The sequence shown here is derived from an EMBL/GenBank/DDBJ whole genome shotgun (WGS) entry which is preliminary data.</text>
</comment>